<protein>
    <submittedName>
        <fullName evidence="2">Uncharacterized protein</fullName>
    </submittedName>
</protein>
<accession>G0U6Y8</accession>
<dbReference type="AlphaFoldDB" id="G0U6Y8"/>
<organism evidence="2">
    <name type="scientific">Trypanosoma vivax (strain Y486)</name>
    <dbReference type="NCBI Taxonomy" id="1055687"/>
    <lineage>
        <taxon>Eukaryota</taxon>
        <taxon>Discoba</taxon>
        <taxon>Euglenozoa</taxon>
        <taxon>Kinetoplastea</taxon>
        <taxon>Metakinetoplastina</taxon>
        <taxon>Trypanosomatida</taxon>
        <taxon>Trypanosomatidae</taxon>
        <taxon>Trypanosoma</taxon>
        <taxon>Duttonella</taxon>
    </lineage>
</organism>
<dbReference type="VEuPathDB" id="TriTrypDB:TvY486_1006920"/>
<feature type="transmembrane region" description="Helical" evidence="1">
    <location>
        <begin position="13"/>
        <end position="36"/>
    </location>
</feature>
<dbReference type="EMBL" id="HE573026">
    <property type="protein sequence ID" value="CCC51645.1"/>
    <property type="molecule type" value="Genomic_DNA"/>
</dbReference>
<evidence type="ECO:0000313" key="2">
    <source>
        <dbReference type="EMBL" id="CCC51645.1"/>
    </source>
</evidence>
<keyword evidence="1" id="KW-1133">Transmembrane helix</keyword>
<dbReference type="OMA" id="ATRIHEC"/>
<evidence type="ECO:0000256" key="1">
    <source>
        <dbReference type="SAM" id="Phobius"/>
    </source>
</evidence>
<keyword evidence="1" id="KW-0812">Transmembrane</keyword>
<sequence length="357" mass="40073">MQEEARNEMELKYIVLLACCGVLSLLCLIFFIWVVARCHRWRQAAREQRDLGADSEGGSRKLYFLDMDGSLRCIDLVGERITNGRLLQNAISRVCCVLSPELLSLTYKNKLGNYVEADLDLLVRPDKELPRRLEQAERAPLRLSWQTKLHKQNTPWQEAVRESVVQPTHGSVEVTVDTEIRGNSSSASMVSQESNGVFPPIVRNNDSAPPVPLPIIMPVQSNIVSSMPITIQATQYVVQSVGHVLPDNVAASLREALSKQVNSVIDIGGGTTIIVAPQQQLAWLETADGRRMQLEERRAPVLQYTVDDNGATQWYPYTRPIYLPPGKWCLRAEASTEDHRIVKTSSRVFTVDIVTRK</sequence>
<proteinExistence type="predicted"/>
<gene>
    <name evidence="2" type="ORF">TVY486_1006920</name>
</gene>
<keyword evidence="1" id="KW-0472">Membrane</keyword>
<reference evidence="2" key="1">
    <citation type="journal article" date="2012" name="Proc. Natl. Acad. Sci. U.S.A.">
        <title>Antigenic diversity is generated by distinct evolutionary mechanisms in African trypanosome species.</title>
        <authorList>
            <person name="Jackson A.P."/>
            <person name="Berry A."/>
            <person name="Aslett M."/>
            <person name="Allison H.C."/>
            <person name="Burton P."/>
            <person name="Vavrova-Anderson J."/>
            <person name="Brown R."/>
            <person name="Browne H."/>
            <person name="Corton N."/>
            <person name="Hauser H."/>
            <person name="Gamble J."/>
            <person name="Gilderthorp R."/>
            <person name="Marcello L."/>
            <person name="McQuillan J."/>
            <person name="Otto T.D."/>
            <person name="Quail M.A."/>
            <person name="Sanders M.J."/>
            <person name="van Tonder A."/>
            <person name="Ginger M.L."/>
            <person name="Field M.C."/>
            <person name="Barry J.D."/>
            <person name="Hertz-Fowler C."/>
            <person name="Berriman M."/>
        </authorList>
    </citation>
    <scope>NUCLEOTIDE SEQUENCE</scope>
    <source>
        <strain evidence="2">Y486</strain>
    </source>
</reference>
<name>G0U6Y8_TRYVY</name>